<dbReference type="InterPro" id="IPR050951">
    <property type="entry name" value="Retrovirus_Pol_polyprotein"/>
</dbReference>
<dbReference type="Gene3D" id="3.30.420.10">
    <property type="entry name" value="Ribonuclease H-like superfamily/Ribonuclease H"/>
    <property type="match status" value="1"/>
</dbReference>
<evidence type="ECO:0000256" key="4">
    <source>
        <dbReference type="ARBA" id="ARBA00022759"/>
    </source>
</evidence>
<dbReference type="CDD" id="cd09274">
    <property type="entry name" value="RNase_HI_RT_Ty3"/>
    <property type="match status" value="1"/>
</dbReference>
<dbReference type="GO" id="GO:0004519">
    <property type="term" value="F:endonuclease activity"/>
    <property type="evidence" value="ECO:0007669"/>
    <property type="project" value="UniProtKB-KW"/>
</dbReference>
<keyword evidence="4" id="KW-0255">Endonuclease</keyword>
<organism evidence="9 10">
    <name type="scientific">Sparassis crispa</name>
    <dbReference type="NCBI Taxonomy" id="139825"/>
    <lineage>
        <taxon>Eukaryota</taxon>
        <taxon>Fungi</taxon>
        <taxon>Dikarya</taxon>
        <taxon>Basidiomycota</taxon>
        <taxon>Agaricomycotina</taxon>
        <taxon>Agaricomycetes</taxon>
        <taxon>Polyporales</taxon>
        <taxon>Sparassidaceae</taxon>
        <taxon>Sparassis</taxon>
    </lineage>
</organism>
<keyword evidence="10" id="KW-1185">Reference proteome</keyword>
<comment type="caution">
    <text evidence="9">The sequence shown here is derived from an EMBL/GenBank/DDBJ whole genome shotgun (WGS) entry which is preliminary data.</text>
</comment>
<evidence type="ECO:0000256" key="6">
    <source>
        <dbReference type="ARBA" id="ARBA00022884"/>
    </source>
</evidence>
<dbReference type="PANTHER" id="PTHR37984:SF5">
    <property type="entry name" value="PROTEIN NYNRIN-LIKE"/>
    <property type="match status" value="1"/>
</dbReference>
<proteinExistence type="predicted"/>
<keyword evidence="2" id="KW-0548">Nucleotidyltransferase</keyword>
<dbReference type="PANTHER" id="PTHR37984">
    <property type="entry name" value="PROTEIN CBG26694"/>
    <property type="match status" value="1"/>
</dbReference>
<dbReference type="InterPro" id="IPR041373">
    <property type="entry name" value="RT_RNaseH"/>
</dbReference>
<evidence type="ECO:0000313" key="9">
    <source>
        <dbReference type="EMBL" id="GBE87511.1"/>
    </source>
</evidence>
<evidence type="ECO:0000313" key="10">
    <source>
        <dbReference type="Proteomes" id="UP000287166"/>
    </source>
</evidence>
<keyword evidence="7" id="KW-0695">RNA-directed DNA polymerase</keyword>
<dbReference type="GeneID" id="38784428"/>
<keyword evidence="3" id="KW-0540">Nuclease</keyword>
<dbReference type="RefSeq" id="XP_027618424.1">
    <property type="nucleotide sequence ID" value="XM_027762623.1"/>
</dbReference>
<dbReference type="GO" id="GO:0016787">
    <property type="term" value="F:hydrolase activity"/>
    <property type="evidence" value="ECO:0007669"/>
    <property type="project" value="UniProtKB-KW"/>
</dbReference>
<dbReference type="InParanoid" id="A0A401GZC1"/>
<dbReference type="PROSITE" id="PS50994">
    <property type="entry name" value="INTEGRASE"/>
    <property type="match status" value="1"/>
</dbReference>
<dbReference type="GO" id="GO:0003723">
    <property type="term" value="F:RNA binding"/>
    <property type="evidence" value="ECO:0007669"/>
    <property type="project" value="UniProtKB-KW"/>
</dbReference>
<evidence type="ECO:0000256" key="1">
    <source>
        <dbReference type="ARBA" id="ARBA00022679"/>
    </source>
</evidence>
<keyword evidence="1" id="KW-0808">Transferase</keyword>
<dbReference type="GO" id="GO:0005634">
    <property type="term" value="C:nucleus"/>
    <property type="evidence" value="ECO:0007669"/>
    <property type="project" value="UniProtKB-ARBA"/>
</dbReference>
<dbReference type="Pfam" id="PF17921">
    <property type="entry name" value="Integrase_H2C2"/>
    <property type="match status" value="1"/>
</dbReference>
<keyword evidence="6" id="KW-0694">RNA-binding</keyword>
<dbReference type="InterPro" id="IPR012337">
    <property type="entry name" value="RNaseH-like_sf"/>
</dbReference>
<evidence type="ECO:0000256" key="5">
    <source>
        <dbReference type="ARBA" id="ARBA00022801"/>
    </source>
</evidence>
<evidence type="ECO:0000259" key="8">
    <source>
        <dbReference type="PROSITE" id="PS50994"/>
    </source>
</evidence>
<reference evidence="9 10" key="1">
    <citation type="journal article" date="2018" name="Sci. Rep.">
        <title>Genome sequence of the cauliflower mushroom Sparassis crispa (Hanabiratake) and its association with beneficial usage.</title>
        <authorList>
            <person name="Kiyama R."/>
            <person name="Furutani Y."/>
            <person name="Kawaguchi K."/>
            <person name="Nakanishi T."/>
        </authorList>
    </citation>
    <scope>NUCLEOTIDE SEQUENCE [LARGE SCALE GENOMIC DNA]</scope>
</reference>
<dbReference type="InterPro" id="IPR041588">
    <property type="entry name" value="Integrase_H2C2"/>
</dbReference>
<dbReference type="EMBL" id="BFAD01000011">
    <property type="protein sequence ID" value="GBE87511.1"/>
    <property type="molecule type" value="Genomic_DNA"/>
</dbReference>
<name>A0A401GZC1_9APHY</name>
<evidence type="ECO:0000256" key="2">
    <source>
        <dbReference type="ARBA" id="ARBA00022695"/>
    </source>
</evidence>
<dbReference type="OrthoDB" id="3268967at2759"/>
<dbReference type="InterPro" id="IPR036397">
    <property type="entry name" value="RNaseH_sf"/>
</dbReference>
<dbReference type="Pfam" id="PF17917">
    <property type="entry name" value="RT_RNaseH"/>
    <property type="match status" value="1"/>
</dbReference>
<dbReference type="STRING" id="139825.A0A401GZC1"/>
<feature type="domain" description="Integrase catalytic" evidence="8">
    <location>
        <begin position="237"/>
        <end position="392"/>
    </location>
</feature>
<accession>A0A401GZC1</accession>
<evidence type="ECO:0000256" key="7">
    <source>
        <dbReference type="ARBA" id="ARBA00022918"/>
    </source>
</evidence>
<dbReference type="GO" id="GO:0015074">
    <property type="term" value="P:DNA integration"/>
    <property type="evidence" value="ECO:0007669"/>
    <property type="project" value="InterPro"/>
</dbReference>
<dbReference type="Proteomes" id="UP000287166">
    <property type="component" value="Unassembled WGS sequence"/>
</dbReference>
<protein>
    <recommendedName>
        <fullName evidence="8">Integrase catalytic domain-containing protein</fullName>
    </recommendedName>
</protein>
<sequence>MQLKVAEKNYPIHEKELLAIIHALKKWRSDLMGMPIFVYMDHRMLKNFDTQRDLSRCQLRWQEFMAQYDLTIIYIHGEDNTVADALSRLPPSSFPDENDTPNKTFNTWLTPSVNAVLTIATDSTVVNDITDGYLTDDFCKKVIANAPSTLGVHCSNGLWYIGDRLLIPRIKDLHENLFCLAHNCSGHFGADKSYAMLRDLYYWPNMHRDIEQSYVPSCPDCQRNKSCTKKSSGPLHPLPVPDQHGNNIAMDFIGPLPNDEGFDCILSITDCLHSDVHIVPTHMTLTASQLVLLFFDHWYCENGLPLDIVSDCDKLFISEFWTVLHKLTGISLKMSTAYHSQTDGASECTNKTINQAIRYHVHHNQKGWVCALPRIQFNIMNSVNASTGFSNF</sequence>
<gene>
    <name evidence="9" type="ORF">SCP_1101880</name>
</gene>
<dbReference type="Gene3D" id="1.10.340.70">
    <property type="match status" value="1"/>
</dbReference>
<dbReference type="InterPro" id="IPR001584">
    <property type="entry name" value="Integrase_cat-core"/>
</dbReference>
<dbReference type="AlphaFoldDB" id="A0A401GZC1"/>
<evidence type="ECO:0000256" key="3">
    <source>
        <dbReference type="ARBA" id="ARBA00022722"/>
    </source>
</evidence>
<keyword evidence="5" id="KW-0378">Hydrolase</keyword>
<dbReference type="SUPFAM" id="SSF56672">
    <property type="entry name" value="DNA/RNA polymerases"/>
    <property type="match status" value="1"/>
</dbReference>
<dbReference type="SUPFAM" id="SSF53098">
    <property type="entry name" value="Ribonuclease H-like"/>
    <property type="match status" value="1"/>
</dbReference>
<dbReference type="GO" id="GO:0003964">
    <property type="term" value="F:RNA-directed DNA polymerase activity"/>
    <property type="evidence" value="ECO:0007669"/>
    <property type="project" value="UniProtKB-KW"/>
</dbReference>
<dbReference type="InterPro" id="IPR043502">
    <property type="entry name" value="DNA/RNA_pol_sf"/>
</dbReference>